<organism evidence="2 3">
    <name type="scientific">Leptidea sinapis</name>
    <dbReference type="NCBI Taxonomy" id="189913"/>
    <lineage>
        <taxon>Eukaryota</taxon>
        <taxon>Metazoa</taxon>
        <taxon>Ecdysozoa</taxon>
        <taxon>Arthropoda</taxon>
        <taxon>Hexapoda</taxon>
        <taxon>Insecta</taxon>
        <taxon>Pterygota</taxon>
        <taxon>Neoptera</taxon>
        <taxon>Endopterygota</taxon>
        <taxon>Lepidoptera</taxon>
        <taxon>Glossata</taxon>
        <taxon>Ditrysia</taxon>
        <taxon>Papilionoidea</taxon>
        <taxon>Pieridae</taxon>
        <taxon>Dismorphiinae</taxon>
        <taxon>Leptidea</taxon>
    </lineage>
</organism>
<feature type="region of interest" description="Disordered" evidence="1">
    <location>
        <begin position="144"/>
        <end position="163"/>
    </location>
</feature>
<name>A0A5E4QKW9_9NEOP</name>
<reference evidence="2 3" key="1">
    <citation type="submission" date="2017-07" db="EMBL/GenBank/DDBJ databases">
        <authorList>
            <person name="Talla V."/>
            <person name="Backstrom N."/>
        </authorList>
    </citation>
    <scope>NUCLEOTIDE SEQUENCE [LARGE SCALE GENOMIC DNA]</scope>
</reference>
<evidence type="ECO:0000313" key="2">
    <source>
        <dbReference type="EMBL" id="VVC98282.1"/>
    </source>
</evidence>
<sequence length="163" mass="18224">MLNIGKQLSKLQRAAEAFANCALRFLTAEHTNLQSEILIRIFSLHSHIEAPTRVTGSGRCHNSAYIINLKIETTEFQTPFGLTAALNDDHQAHQVSDKKPQSSSPILFPWAFDFTSALTFSSPPLAVGSANEIPTVISPLRRSLTPRRSRSFERSRSNSRNRY</sequence>
<evidence type="ECO:0000313" key="3">
    <source>
        <dbReference type="Proteomes" id="UP000324832"/>
    </source>
</evidence>
<dbReference type="EMBL" id="FZQP02003446">
    <property type="protein sequence ID" value="VVC98282.1"/>
    <property type="molecule type" value="Genomic_DNA"/>
</dbReference>
<evidence type="ECO:0000256" key="1">
    <source>
        <dbReference type="SAM" id="MobiDB-lite"/>
    </source>
</evidence>
<keyword evidence="3" id="KW-1185">Reference proteome</keyword>
<accession>A0A5E4QKW9</accession>
<dbReference type="AlphaFoldDB" id="A0A5E4QKW9"/>
<proteinExistence type="predicted"/>
<protein>
    <submittedName>
        <fullName evidence="2">Uncharacterized protein</fullName>
    </submittedName>
</protein>
<dbReference type="Proteomes" id="UP000324832">
    <property type="component" value="Unassembled WGS sequence"/>
</dbReference>
<gene>
    <name evidence="2" type="ORF">LSINAPIS_LOCUS9386</name>
</gene>